<organism evidence="2 3">
    <name type="scientific">Pilimelia anulata</name>
    <dbReference type="NCBI Taxonomy" id="53371"/>
    <lineage>
        <taxon>Bacteria</taxon>
        <taxon>Bacillati</taxon>
        <taxon>Actinomycetota</taxon>
        <taxon>Actinomycetes</taxon>
        <taxon>Micromonosporales</taxon>
        <taxon>Micromonosporaceae</taxon>
        <taxon>Pilimelia</taxon>
    </lineage>
</organism>
<keyword evidence="2" id="KW-0830">Ubiquinone</keyword>
<dbReference type="InterPro" id="IPR029063">
    <property type="entry name" value="SAM-dependent_MTases_sf"/>
</dbReference>
<dbReference type="RefSeq" id="WP_189169115.1">
    <property type="nucleotide sequence ID" value="NZ_BMQB01000002.1"/>
</dbReference>
<proteinExistence type="predicted"/>
<dbReference type="AlphaFoldDB" id="A0A8J3F834"/>
<evidence type="ECO:0000313" key="2">
    <source>
        <dbReference type="EMBL" id="GGJ84753.1"/>
    </source>
</evidence>
<accession>A0A8J3F834</accession>
<protein>
    <submittedName>
        <fullName evidence="2">Ubiquinone/menaquinone biosynthesis methylase</fullName>
    </submittedName>
</protein>
<reference evidence="2" key="1">
    <citation type="journal article" date="2014" name="Int. J. Syst. Evol. Microbiol.">
        <title>Complete genome sequence of Corynebacterium casei LMG S-19264T (=DSM 44701T), isolated from a smear-ripened cheese.</title>
        <authorList>
            <consortium name="US DOE Joint Genome Institute (JGI-PGF)"/>
            <person name="Walter F."/>
            <person name="Albersmeier A."/>
            <person name="Kalinowski J."/>
            <person name="Ruckert C."/>
        </authorList>
    </citation>
    <scope>NUCLEOTIDE SEQUENCE</scope>
    <source>
        <strain evidence="2">JCM 3090</strain>
    </source>
</reference>
<sequence length="255" mass="27397">MDGTSGDTDYAARGAGYARMRRPDPRIAAVLHAALGDARTVLNVGAGAGSYEPADRYVVPVEPSPTMRAQRPAHLAPAVDAVAAELPYDDGSFDAAMALVTAHQWPDPVAGLRELRRVARGPVLVLTFDPAALDRFWLAAYAPELIAAERRRYPPLDVVGAAIGARCAVTDIRIPLDCTDGVTEAYYGRPERLLEEPVRRAQSAWAHIAEPGAEAAAVARLRAALADGSWDARYGHLRRQPEYVGSWRLLVGTPA</sequence>
<dbReference type="EMBL" id="BMQB01000002">
    <property type="protein sequence ID" value="GGJ84753.1"/>
    <property type="molecule type" value="Genomic_DNA"/>
</dbReference>
<dbReference type="GO" id="GO:0032259">
    <property type="term" value="P:methylation"/>
    <property type="evidence" value="ECO:0007669"/>
    <property type="project" value="UniProtKB-KW"/>
</dbReference>
<evidence type="ECO:0000259" key="1">
    <source>
        <dbReference type="Pfam" id="PF08241"/>
    </source>
</evidence>
<dbReference type="Pfam" id="PF08241">
    <property type="entry name" value="Methyltransf_11"/>
    <property type="match status" value="1"/>
</dbReference>
<reference evidence="2" key="2">
    <citation type="submission" date="2020-09" db="EMBL/GenBank/DDBJ databases">
        <authorList>
            <person name="Sun Q."/>
            <person name="Ohkuma M."/>
        </authorList>
    </citation>
    <scope>NUCLEOTIDE SEQUENCE</scope>
    <source>
        <strain evidence="2">JCM 3090</strain>
    </source>
</reference>
<evidence type="ECO:0000313" key="3">
    <source>
        <dbReference type="Proteomes" id="UP000649739"/>
    </source>
</evidence>
<dbReference type="InterPro" id="IPR013216">
    <property type="entry name" value="Methyltransf_11"/>
</dbReference>
<name>A0A8J3F834_9ACTN</name>
<gene>
    <name evidence="2" type="ORF">GCM10010123_12980</name>
</gene>
<keyword evidence="3" id="KW-1185">Reference proteome</keyword>
<keyword evidence="2" id="KW-0489">Methyltransferase</keyword>
<feature type="domain" description="Methyltransferase type 11" evidence="1">
    <location>
        <begin position="42"/>
        <end position="120"/>
    </location>
</feature>
<comment type="caution">
    <text evidence="2">The sequence shown here is derived from an EMBL/GenBank/DDBJ whole genome shotgun (WGS) entry which is preliminary data.</text>
</comment>
<dbReference type="Gene3D" id="3.40.50.150">
    <property type="entry name" value="Vaccinia Virus protein VP39"/>
    <property type="match status" value="1"/>
</dbReference>
<dbReference type="Proteomes" id="UP000649739">
    <property type="component" value="Unassembled WGS sequence"/>
</dbReference>
<dbReference type="GO" id="GO:0008757">
    <property type="term" value="F:S-adenosylmethionine-dependent methyltransferase activity"/>
    <property type="evidence" value="ECO:0007669"/>
    <property type="project" value="InterPro"/>
</dbReference>
<keyword evidence="2" id="KW-0808">Transferase</keyword>
<dbReference type="SUPFAM" id="SSF53335">
    <property type="entry name" value="S-adenosyl-L-methionine-dependent methyltransferases"/>
    <property type="match status" value="1"/>
</dbReference>